<keyword evidence="1" id="KW-0175">Coiled coil</keyword>
<name>A0A2I2MBC5_9FLAO</name>
<organism evidence="2 3">
    <name type="scientific">Tenacibaculum finnmarkense genomovar ulcerans</name>
    <dbReference type="NCBI Taxonomy" id="2781388"/>
    <lineage>
        <taxon>Bacteria</taxon>
        <taxon>Pseudomonadati</taxon>
        <taxon>Bacteroidota</taxon>
        <taxon>Flavobacteriia</taxon>
        <taxon>Flavobacteriales</taxon>
        <taxon>Flavobacteriaceae</taxon>
        <taxon>Tenacibaculum</taxon>
        <taxon>Tenacibaculum finnmarkense</taxon>
    </lineage>
</organism>
<dbReference type="EMBL" id="OENE01000048">
    <property type="protein sequence ID" value="SOU89843.1"/>
    <property type="molecule type" value="Genomic_DNA"/>
</dbReference>
<sequence length="143" mass="15873">MKAIERVKQYISFKGFNNSSFEKKNNLSNGYIAIQIKRNADLGEGILVKILDNCLDMNPNWLLTGQGEMLRSDVGFINQNVTGSNVTMVGGSVVGGSVSTNNNENETVALKNDLNACKKELKEKDEEIKRLKSQIDKLFKMIG</sequence>
<dbReference type="AlphaFoldDB" id="A0A2I2MBC5"/>
<proteinExistence type="predicted"/>
<dbReference type="Gene3D" id="1.20.5.170">
    <property type="match status" value="1"/>
</dbReference>
<dbReference type="RefSeq" id="WP_172505917.1">
    <property type="nucleotide sequence ID" value="NZ_JAJHTM010000001.1"/>
</dbReference>
<feature type="coiled-coil region" evidence="1">
    <location>
        <begin position="107"/>
        <end position="141"/>
    </location>
</feature>
<gene>
    <name evidence="2" type="ORF">TNO010_520232</name>
</gene>
<accession>A0A2I2MBC5</accession>
<reference evidence="2 3" key="1">
    <citation type="submission" date="2017-11" db="EMBL/GenBank/DDBJ databases">
        <authorList>
            <person name="Duchaud E."/>
        </authorList>
    </citation>
    <scope>NUCLEOTIDE SEQUENCE [LARGE SCALE GENOMIC DNA]</scope>
    <source>
        <strain evidence="2 3">TNO010</strain>
    </source>
</reference>
<evidence type="ECO:0000313" key="2">
    <source>
        <dbReference type="EMBL" id="SOU89843.1"/>
    </source>
</evidence>
<dbReference type="Proteomes" id="UP000490060">
    <property type="component" value="Unassembled WGS sequence"/>
</dbReference>
<evidence type="ECO:0000313" key="3">
    <source>
        <dbReference type="Proteomes" id="UP000490060"/>
    </source>
</evidence>
<protein>
    <submittedName>
        <fullName evidence="2">Uncharacterized protein</fullName>
    </submittedName>
</protein>
<evidence type="ECO:0000256" key="1">
    <source>
        <dbReference type="SAM" id="Coils"/>
    </source>
</evidence>